<dbReference type="KEGG" id="tdn:Suden_1503"/>
<dbReference type="HOGENOM" id="CLU_099736_1_0_7"/>
<dbReference type="AlphaFoldDB" id="Q30QF1"/>
<name>Q30QF1_SULDN</name>
<dbReference type="RefSeq" id="WP_011373132.1">
    <property type="nucleotide sequence ID" value="NC_007575.1"/>
</dbReference>
<dbReference type="eggNOG" id="ENOG50307Y4">
    <property type="taxonomic scope" value="Bacteria"/>
</dbReference>
<evidence type="ECO:0000313" key="2">
    <source>
        <dbReference type="Proteomes" id="UP000002714"/>
    </source>
</evidence>
<gene>
    <name evidence="1" type="ordered locus">Suden_1503</name>
</gene>
<proteinExistence type="predicted"/>
<dbReference type="EMBL" id="CP000153">
    <property type="protein sequence ID" value="ABB44780.1"/>
    <property type="molecule type" value="Genomic_DNA"/>
</dbReference>
<reference evidence="1 2" key="1">
    <citation type="journal article" date="2008" name="Appl. Environ. Microbiol.">
        <title>Genome of the epsilonproteobacterial chemolithoautotroph Sulfurimonas denitrificans.</title>
        <authorList>
            <person name="Sievert S.M."/>
            <person name="Scott K.M."/>
            <person name="Klotz M.G."/>
            <person name="Chain P.S.G."/>
            <person name="Hauser L.J."/>
            <person name="Hemp J."/>
            <person name="Huegler M."/>
            <person name="Land M."/>
            <person name="Lapidus A."/>
            <person name="Larimer F.W."/>
            <person name="Lucas S."/>
            <person name="Malfatti S.A."/>
            <person name="Meyer F."/>
            <person name="Paulsen I.T."/>
            <person name="Ren Q."/>
            <person name="Simon J."/>
            <person name="Bailey K."/>
            <person name="Diaz E."/>
            <person name="Fitzpatrick K.A."/>
            <person name="Glover B."/>
            <person name="Gwatney N."/>
            <person name="Korajkic A."/>
            <person name="Long A."/>
            <person name="Mobberley J.M."/>
            <person name="Pantry S.N."/>
            <person name="Pazder G."/>
            <person name="Peterson S."/>
            <person name="Quintanilla J.D."/>
            <person name="Sprinkle R."/>
            <person name="Stephens J."/>
            <person name="Thomas P."/>
            <person name="Vaughn R."/>
            <person name="Weber M.J."/>
            <person name="Wooten L.L."/>
        </authorList>
    </citation>
    <scope>NUCLEOTIDE SEQUENCE [LARGE SCALE GENOMIC DNA]</scope>
    <source>
        <strain evidence="2">ATCC 33889 / DSM 1251</strain>
    </source>
</reference>
<organism evidence="1 2">
    <name type="scientific">Sulfurimonas denitrificans (strain ATCC 33889 / DSM 1251)</name>
    <name type="common">Thiomicrospira denitrificans (strain ATCC 33889 / DSM 1251)</name>
    <dbReference type="NCBI Taxonomy" id="326298"/>
    <lineage>
        <taxon>Bacteria</taxon>
        <taxon>Pseudomonadati</taxon>
        <taxon>Campylobacterota</taxon>
        <taxon>Epsilonproteobacteria</taxon>
        <taxon>Campylobacterales</taxon>
        <taxon>Sulfurimonadaceae</taxon>
        <taxon>Sulfurimonas</taxon>
    </lineage>
</organism>
<keyword evidence="2" id="KW-1185">Reference proteome</keyword>
<dbReference type="Proteomes" id="UP000002714">
    <property type="component" value="Chromosome"/>
</dbReference>
<protein>
    <recommendedName>
        <fullName evidence="3">Hydrogenase-4 component G</fullName>
    </recommendedName>
</protein>
<evidence type="ECO:0000313" key="1">
    <source>
        <dbReference type="EMBL" id="ABB44780.1"/>
    </source>
</evidence>
<accession>Q30QF1</accession>
<sequence length="180" mass="19669">MQISSNTTLPSALKSATPIKTLYTEKISKDEAMEIREQIKQNANAMAFNSATVQNTLLGGGNTSKDDYASFQSFLKDIGYNGKPIASLSKDEASELVSKDGFFGVDQTSKRISDFVINGAGGDEKLLRAGREGMLRGFKEAEEMWGGKLPEISQETMKRATEMVDKAMYDLGFSVLDKEA</sequence>
<dbReference type="STRING" id="326298.Suden_1503"/>
<evidence type="ECO:0008006" key="3">
    <source>
        <dbReference type="Google" id="ProtNLM"/>
    </source>
</evidence>
<dbReference type="OrthoDB" id="49105at2"/>